<dbReference type="PANTHER" id="PTHR11692">
    <property type="entry name" value="BIFUNCTIONAL PURINE BIOSYNTHESIS PROTEIN PURH"/>
    <property type="match status" value="1"/>
</dbReference>
<dbReference type="PIRSF" id="PIRSF000414">
    <property type="entry name" value="AICARFT_IMPCHas"/>
    <property type="match status" value="1"/>
</dbReference>
<dbReference type="OrthoDB" id="9802065at2"/>
<dbReference type="GO" id="GO:0004643">
    <property type="term" value="F:phosphoribosylaminoimidazolecarboxamide formyltransferase activity"/>
    <property type="evidence" value="ECO:0007669"/>
    <property type="project" value="UniProtKB-UniRule"/>
</dbReference>
<protein>
    <recommendedName>
        <fullName evidence="10">Bifunctional purine biosynthesis protein PurH</fullName>
    </recommendedName>
    <domain>
        <recommendedName>
            <fullName evidence="10">Phosphoribosylaminoimidazolecarboxamide formyltransferase</fullName>
            <ecNumber evidence="10">2.1.2.3</ecNumber>
        </recommendedName>
        <alternativeName>
            <fullName evidence="10">AICAR transformylase</fullName>
        </alternativeName>
    </domain>
    <domain>
        <recommendedName>
            <fullName evidence="10">IMP cyclohydrolase</fullName>
            <ecNumber evidence="10">3.5.4.10</ecNumber>
        </recommendedName>
        <alternativeName>
            <fullName evidence="10">ATIC</fullName>
        </alternativeName>
        <alternativeName>
            <fullName evidence="10">IMP synthase</fullName>
        </alternativeName>
        <alternativeName>
            <fullName evidence="10">Inosinicase</fullName>
        </alternativeName>
    </domain>
</protein>
<dbReference type="InterPro" id="IPR024051">
    <property type="entry name" value="AICAR_Tfase_dup_dom_sf"/>
</dbReference>
<evidence type="ECO:0000256" key="7">
    <source>
        <dbReference type="ARBA" id="ARBA00023268"/>
    </source>
</evidence>
<dbReference type="EC" id="2.1.2.3" evidence="10"/>
<evidence type="ECO:0000256" key="1">
    <source>
        <dbReference type="ARBA" id="ARBA00004844"/>
    </source>
</evidence>
<dbReference type="RefSeq" id="WP_104409972.1">
    <property type="nucleotide sequence ID" value="NZ_PTIS01000009.1"/>
</dbReference>
<keyword evidence="4 10" id="KW-0808">Transferase</keyword>
<comment type="caution">
    <text evidence="12">The sequence shown here is derived from an EMBL/GenBank/DDBJ whole genome shotgun (WGS) entry which is preliminary data.</text>
</comment>
<dbReference type="FunFam" id="3.40.50.1380:FF:000001">
    <property type="entry name" value="Bifunctional purine biosynthesis protein PurH"/>
    <property type="match status" value="1"/>
</dbReference>
<proteinExistence type="inferred from homology"/>
<evidence type="ECO:0000256" key="3">
    <source>
        <dbReference type="ARBA" id="ARBA00007667"/>
    </source>
</evidence>
<dbReference type="SMART" id="SM00851">
    <property type="entry name" value="MGS"/>
    <property type="match status" value="1"/>
</dbReference>
<dbReference type="Pfam" id="PF02142">
    <property type="entry name" value="MGS"/>
    <property type="match status" value="1"/>
</dbReference>
<reference evidence="12 13" key="1">
    <citation type="submission" date="2018-02" db="EMBL/GenBank/DDBJ databases">
        <title>Genomic Encyclopedia of Archaeal and Bacterial Type Strains, Phase II (KMG-II): from individual species to whole genera.</title>
        <authorList>
            <person name="Goeker M."/>
        </authorList>
    </citation>
    <scope>NUCLEOTIDE SEQUENCE [LARGE SCALE GENOMIC DNA]</scope>
    <source>
        <strain evidence="12 13">DSM 15099</strain>
    </source>
</reference>
<dbReference type="NCBIfam" id="NF002049">
    <property type="entry name" value="PRK00881.1"/>
    <property type="match status" value="1"/>
</dbReference>
<dbReference type="Proteomes" id="UP000239863">
    <property type="component" value="Unassembled WGS sequence"/>
</dbReference>
<dbReference type="AlphaFoldDB" id="A0A2S6FXI7"/>
<evidence type="ECO:0000256" key="4">
    <source>
        <dbReference type="ARBA" id="ARBA00022679"/>
    </source>
</evidence>
<keyword evidence="7 10" id="KW-0511">Multifunctional enzyme</keyword>
<evidence type="ECO:0000256" key="8">
    <source>
        <dbReference type="ARBA" id="ARBA00050488"/>
    </source>
</evidence>
<dbReference type="GO" id="GO:0006189">
    <property type="term" value="P:'de novo' IMP biosynthetic process"/>
    <property type="evidence" value="ECO:0007669"/>
    <property type="project" value="UniProtKB-UniRule"/>
</dbReference>
<dbReference type="UniPathway" id="UPA00074">
    <property type="reaction ID" value="UER00133"/>
</dbReference>
<sequence>MKRALISVYDKGGIVDFAKFLKSINVEIISTGGTLKYLKENNIEAIDVEEVTGFPEMLEGRVKTLHPSIHGGILAKREEPSHIKALKEKDIELIDIVVVNLYPFFEKYKENITFEEKVEFIDIGGPTMLRAAAKNFKDVIVVSDKKDYKTIIEELDLSGDVSYNTRKTLAGKVFNLTSAYDGAISKFLLEDSSEYPEYMNLVYKKSKDLRYGENPHQKAAYYDSLLEEGTMNNIEILNGKELSYNNIKDLDIAFKVVMEFSDIACCALKHNSPCGVALGRDNLEAYTKAYECDDISIFGGVVAFNKKLDKATAEKLIEIFLEIVVAPDFEDEALEVLRKKKNLRVIKCNNKPISTNALVSVDGGLLVQEEDKDLIKDLDVVTKIVPTEEELKDMNFAMKVVKYVKSNAIVVAKGGKTLGIGGGQVNRIWAAQEALERGKGALVLASDAFFPFDDVVKEAASHGIKAIIQPGGSIKDKDSIKACDELGVSMVLTHIRHFKH</sequence>
<dbReference type="InterPro" id="IPR002695">
    <property type="entry name" value="PurH-like"/>
</dbReference>
<evidence type="ECO:0000256" key="6">
    <source>
        <dbReference type="ARBA" id="ARBA00022801"/>
    </source>
</evidence>
<dbReference type="InterPro" id="IPR016193">
    <property type="entry name" value="Cytidine_deaminase-like"/>
</dbReference>
<dbReference type="NCBIfam" id="TIGR00355">
    <property type="entry name" value="purH"/>
    <property type="match status" value="1"/>
</dbReference>
<dbReference type="EMBL" id="PTIS01000009">
    <property type="protein sequence ID" value="PPK48178.1"/>
    <property type="molecule type" value="Genomic_DNA"/>
</dbReference>
<dbReference type="Gene3D" id="3.40.140.20">
    <property type="match status" value="2"/>
</dbReference>
<dbReference type="EC" id="3.5.4.10" evidence="10"/>
<comment type="catalytic activity">
    <reaction evidence="9 10">
        <text>IMP + H2O = 5-formamido-1-(5-phospho-D-ribosyl)imidazole-4-carboxamide</text>
        <dbReference type="Rhea" id="RHEA:18445"/>
        <dbReference type="ChEBI" id="CHEBI:15377"/>
        <dbReference type="ChEBI" id="CHEBI:58053"/>
        <dbReference type="ChEBI" id="CHEBI:58467"/>
        <dbReference type="EC" id="3.5.4.10"/>
    </reaction>
</comment>
<keyword evidence="5 10" id="KW-0658">Purine biosynthesis</keyword>
<evidence type="ECO:0000256" key="9">
    <source>
        <dbReference type="ARBA" id="ARBA00050687"/>
    </source>
</evidence>
<evidence type="ECO:0000313" key="12">
    <source>
        <dbReference type="EMBL" id="PPK48178.1"/>
    </source>
</evidence>
<dbReference type="CDD" id="cd01421">
    <property type="entry name" value="IMPCH"/>
    <property type="match status" value="1"/>
</dbReference>
<comment type="pathway">
    <text evidence="1 10">Purine metabolism; IMP biosynthesis via de novo pathway; IMP from 5-formamido-1-(5-phospho-D-ribosyl)imidazole-4-carboxamide: step 1/1.</text>
</comment>
<comment type="similarity">
    <text evidence="3 10">Belongs to the PurH family.</text>
</comment>
<evidence type="ECO:0000259" key="11">
    <source>
        <dbReference type="PROSITE" id="PS51855"/>
    </source>
</evidence>
<dbReference type="InterPro" id="IPR036914">
    <property type="entry name" value="MGS-like_dom_sf"/>
</dbReference>
<dbReference type="STRING" id="37659.GCA_000703125_02254"/>
<dbReference type="PANTHER" id="PTHR11692:SF0">
    <property type="entry name" value="BIFUNCTIONAL PURINE BIOSYNTHESIS PROTEIN ATIC"/>
    <property type="match status" value="1"/>
</dbReference>
<dbReference type="Gene3D" id="3.40.50.1380">
    <property type="entry name" value="Methylglyoxal synthase-like domain"/>
    <property type="match status" value="1"/>
</dbReference>
<dbReference type="SUPFAM" id="SSF53927">
    <property type="entry name" value="Cytidine deaminase-like"/>
    <property type="match status" value="1"/>
</dbReference>
<dbReference type="SMART" id="SM00798">
    <property type="entry name" value="AICARFT_IMPCHas"/>
    <property type="match status" value="1"/>
</dbReference>
<evidence type="ECO:0000256" key="5">
    <source>
        <dbReference type="ARBA" id="ARBA00022755"/>
    </source>
</evidence>
<dbReference type="FunFam" id="3.40.140.20:FF:000001">
    <property type="entry name" value="Bifunctional purine biosynthesis protein PurH"/>
    <property type="match status" value="1"/>
</dbReference>
<gene>
    <name evidence="10" type="primary">purH</name>
    <name evidence="12" type="ORF">BD821_10942</name>
</gene>
<evidence type="ECO:0000313" key="13">
    <source>
        <dbReference type="Proteomes" id="UP000239863"/>
    </source>
</evidence>
<comment type="catalytic activity">
    <reaction evidence="8 10">
        <text>(6R)-10-formyltetrahydrofolate + 5-amino-1-(5-phospho-beta-D-ribosyl)imidazole-4-carboxamide = 5-formamido-1-(5-phospho-D-ribosyl)imidazole-4-carboxamide + (6S)-5,6,7,8-tetrahydrofolate</text>
        <dbReference type="Rhea" id="RHEA:22192"/>
        <dbReference type="ChEBI" id="CHEBI:57453"/>
        <dbReference type="ChEBI" id="CHEBI:58467"/>
        <dbReference type="ChEBI" id="CHEBI:58475"/>
        <dbReference type="ChEBI" id="CHEBI:195366"/>
        <dbReference type="EC" id="2.1.2.3"/>
    </reaction>
</comment>
<dbReference type="SUPFAM" id="SSF52335">
    <property type="entry name" value="Methylglyoxal synthase-like"/>
    <property type="match status" value="1"/>
</dbReference>
<dbReference type="GO" id="GO:0003937">
    <property type="term" value="F:IMP cyclohydrolase activity"/>
    <property type="evidence" value="ECO:0007669"/>
    <property type="project" value="UniProtKB-UniRule"/>
</dbReference>
<dbReference type="Pfam" id="PF01808">
    <property type="entry name" value="AICARFT_IMPCHas"/>
    <property type="match status" value="1"/>
</dbReference>
<comment type="domain">
    <text evidence="10">The IMP cyclohydrolase activity resides in the N-terminal region.</text>
</comment>
<dbReference type="InterPro" id="IPR011607">
    <property type="entry name" value="MGS-like_dom"/>
</dbReference>
<keyword evidence="6 10" id="KW-0378">Hydrolase</keyword>
<dbReference type="FunFam" id="3.40.140.20:FF:000002">
    <property type="entry name" value="Bifunctional purine biosynthesis protein PurH"/>
    <property type="match status" value="1"/>
</dbReference>
<dbReference type="PROSITE" id="PS51855">
    <property type="entry name" value="MGS"/>
    <property type="match status" value="1"/>
</dbReference>
<dbReference type="HAMAP" id="MF_00139">
    <property type="entry name" value="PurH"/>
    <property type="match status" value="1"/>
</dbReference>
<dbReference type="GO" id="GO:0005829">
    <property type="term" value="C:cytosol"/>
    <property type="evidence" value="ECO:0007669"/>
    <property type="project" value="TreeGrafter"/>
</dbReference>
<name>A0A2S6FXI7_9CLOT</name>
<feature type="domain" description="MGS-like" evidence="11">
    <location>
        <begin position="1"/>
        <end position="143"/>
    </location>
</feature>
<evidence type="ECO:0000256" key="10">
    <source>
        <dbReference type="HAMAP-Rule" id="MF_00139"/>
    </source>
</evidence>
<comment type="pathway">
    <text evidence="2 10">Purine metabolism; IMP biosynthesis via de novo pathway; 5-formamido-1-(5-phospho-D-ribosyl)imidazole-4-carboxamide from 5-amino-1-(5-phospho-D-ribosyl)imidazole-4-carboxamide (10-formyl THF route): step 1/1.</text>
</comment>
<evidence type="ECO:0000256" key="2">
    <source>
        <dbReference type="ARBA" id="ARBA00004954"/>
    </source>
</evidence>
<organism evidence="12 13">
    <name type="scientific">Clostridium algidicarnis DSM 15099</name>
    <dbReference type="NCBI Taxonomy" id="1121295"/>
    <lineage>
        <taxon>Bacteria</taxon>
        <taxon>Bacillati</taxon>
        <taxon>Bacillota</taxon>
        <taxon>Clostridia</taxon>
        <taxon>Eubacteriales</taxon>
        <taxon>Clostridiaceae</taxon>
        <taxon>Clostridium</taxon>
    </lineage>
</organism>
<accession>A0A2S6FXI7</accession>